<dbReference type="EnsemblPlants" id="AUR62037275-RA">
    <property type="protein sequence ID" value="AUR62037275-RA:cds"/>
    <property type="gene ID" value="AUR62037275"/>
</dbReference>
<organism evidence="1 2">
    <name type="scientific">Chenopodium quinoa</name>
    <name type="common">Quinoa</name>
    <dbReference type="NCBI Taxonomy" id="63459"/>
    <lineage>
        <taxon>Eukaryota</taxon>
        <taxon>Viridiplantae</taxon>
        <taxon>Streptophyta</taxon>
        <taxon>Embryophyta</taxon>
        <taxon>Tracheophyta</taxon>
        <taxon>Spermatophyta</taxon>
        <taxon>Magnoliopsida</taxon>
        <taxon>eudicotyledons</taxon>
        <taxon>Gunneridae</taxon>
        <taxon>Pentapetalae</taxon>
        <taxon>Caryophyllales</taxon>
        <taxon>Chenopodiaceae</taxon>
        <taxon>Chenopodioideae</taxon>
        <taxon>Atripliceae</taxon>
        <taxon>Chenopodium</taxon>
    </lineage>
</organism>
<dbReference type="Gramene" id="AUR62037275-RA">
    <property type="protein sequence ID" value="AUR62037275-RA:cds"/>
    <property type="gene ID" value="AUR62037275"/>
</dbReference>
<sequence length="75" mass="8421">MGVRVWEDPWLFRDGARVVPQRGSQVVNEELTVANLMGDIPGQWNEKLVRDALGVDAELALALPLPTMSEEDRVY</sequence>
<reference evidence="1" key="2">
    <citation type="submission" date="2021-03" db="UniProtKB">
        <authorList>
            <consortium name="EnsemblPlants"/>
        </authorList>
    </citation>
    <scope>IDENTIFICATION</scope>
</reference>
<evidence type="ECO:0000313" key="2">
    <source>
        <dbReference type="Proteomes" id="UP000596660"/>
    </source>
</evidence>
<protein>
    <submittedName>
        <fullName evidence="1">Uncharacterized protein</fullName>
    </submittedName>
</protein>
<reference evidence="1" key="1">
    <citation type="journal article" date="2017" name="Nature">
        <title>The genome of Chenopodium quinoa.</title>
        <authorList>
            <person name="Jarvis D.E."/>
            <person name="Ho Y.S."/>
            <person name="Lightfoot D.J."/>
            <person name="Schmoeckel S.M."/>
            <person name="Li B."/>
            <person name="Borm T.J.A."/>
            <person name="Ohyanagi H."/>
            <person name="Mineta K."/>
            <person name="Michell C.T."/>
            <person name="Saber N."/>
            <person name="Kharbatia N.M."/>
            <person name="Rupper R.R."/>
            <person name="Sharp A.R."/>
            <person name="Dally N."/>
            <person name="Boughton B.A."/>
            <person name="Woo Y.H."/>
            <person name="Gao G."/>
            <person name="Schijlen E.G.W.M."/>
            <person name="Guo X."/>
            <person name="Momin A.A."/>
            <person name="Negrao S."/>
            <person name="Al-Babili S."/>
            <person name="Gehring C."/>
            <person name="Roessner U."/>
            <person name="Jung C."/>
            <person name="Murphy K."/>
            <person name="Arold S.T."/>
            <person name="Gojobori T."/>
            <person name="van der Linden C.G."/>
            <person name="van Loo E.N."/>
            <person name="Jellen E.N."/>
            <person name="Maughan P.J."/>
            <person name="Tester M."/>
        </authorList>
    </citation>
    <scope>NUCLEOTIDE SEQUENCE [LARGE SCALE GENOMIC DNA]</scope>
    <source>
        <strain evidence="1">cv. PI 614886</strain>
    </source>
</reference>
<name>A0A803MYJ5_CHEQI</name>
<proteinExistence type="predicted"/>
<accession>A0A803MYJ5</accession>
<keyword evidence="2" id="KW-1185">Reference proteome</keyword>
<dbReference type="AlphaFoldDB" id="A0A803MYJ5"/>
<evidence type="ECO:0000313" key="1">
    <source>
        <dbReference type="EnsemblPlants" id="AUR62037275-RA:cds"/>
    </source>
</evidence>
<dbReference type="Proteomes" id="UP000596660">
    <property type="component" value="Unplaced"/>
</dbReference>